<dbReference type="RefSeq" id="WP_006211316.1">
    <property type="nucleotide sequence ID" value="NZ_CBCSBX010000001.1"/>
</dbReference>
<evidence type="ECO:0000256" key="6">
    <source>
        <dbReference type="SAM" id="Phobius"/>
    </source>
</evidence>
<keyword evidence="8" id="KW-1185">Reference proteome</keyword>
<dbReference type="EMBL" id="LWMH01000002">
    <property type="protein sequence ID" value="KZS43736.1"/>
    <property type="molecule type" value="Genomic_DNA"/>
</dbReference>
<evidence type="ECO:0000313" key="7">
    <source>
        <dbReference type="EMBL" id="KZS43736.1"/>
    </source>
</evidence>
<evidence type="ECO:0000256" key="3">
    <source>
        <dbReference type="ARBA" id="ARBA00022692"/>
    </source>
</evidence>
<reference evidence="7" key="1">
    <citation type="journal article" date="2016" name="Genome Announc.">
        <title>Draft genomes of two strains of Paenibacillus glucanolyticus with capability to degrade lignocellulose.</title>
        <authorList>
            <person name="Mathews S.L."/>
            <person name="Pawlak J."/>
            <person name="Grunden A.M."/>
        </authorList>
    </citation>
    <scope>NUCLEOTIDE SEQUENCE [LARGE SCALE GENOMIC DNA]</scope>
    <source>
        <strain evidence="7">SLM1</strain>
    </source>
</reference>
<gene>
    <name evidence="7" type="ORF">AWU65_26990</name>
</gene>
<keyword evidence="7" id="KW-0969">Cilium</keyword>
<evidence type="ECO:0000256" key="2">
    <source>
        <dbReference type="ARBA" id="ARBA00022475"/>
    </source>
</evidence>
<keyword evidence="7" id="KW-0282">Flagellum</keyword>
<dbReference type="InterPro" id="IPR022781">
    <property type="entry name" value="Flagellar_biosynth_FliO"/>
</dbReference>
<protein>
    <submittedName>
        <fullName evidence="7">Flagellar protein</fullName>
    </submittedName>
</protein>
<keyword evidence="2" id="KW-1003">Cell membrane</keyword>
<dbReference type="AlphaFoldDB" id="A0A163ECA6"/>
<evidence type="ECO:0000256" key="4">
    <source>
        <dbReference type="ARBA" id="ARBA00022989"/>
    </source>
</evidence>
<keyword evidence="7" id="KW-0966">Cell projection</keyword>
<dbReference type="KEGG" id="pglu:A3958_25725"/>
<dbReference type="GO" id="GO:0044781">
    <property type="term" value="P:bacterial-type flagellum organization"/>
    <property type="evidence" value="ECO:0007669"/>
    <property type="project" value="InterPro"/>
</dbReference>
<evidence type="ECO:0000256" key="5">
    <source>
        <dbReference type="ARBA" id="ARBA00023136"/>
    </source>
</evidence>
<proteinExistence type="predicted"/>
<dbReference type="OrthoDB" id="2376965at2"/>
<feature type="transmembrane region" description="Helical" evidence="6">
    <location>
        <begin position="20"/>
        <end position="43"/>
    </location>
</feature>
<keyword evidence="3 6" id="KW-0812">Transmembrane</keyword>
<keyword evidence="4 6" id="KW-1133">Transmembrane helix</keyword>
<evidence type="ECO:0000256" key="1">
    <source>
        <dbReference type="ARBA" id="ARBA00004236"/>
    </source>
</evidence>
<evidence type="ECO:0000313" key="8">
    <source>
        <dbReference type="Proteomes" id="UP000076796"/>
    </source>
</evidence>
<dbReference type="GO" id="GO:0016020">
    <property type="term" value="C:membrane"/>
    <property type="evidence" value="ECO:0007669"/>
    <property type="project" value="InterPro"/>
</dbReference>
<comment type="subcellular location">
    <subcellularLocation>
        <location evidence="1">Cell membrane</location>
    </subcellularLocation>
</comment>
<dbReference type="GeneID" id="97554725"/>
<dbReference type="Proteomes" id="UP000076796">
    <property type="component" value="Unassembled WGS sequence"/>
</dbReference>
<accession>A0A163ECA6</accession>
<dbReference type="STRING" id="59843.A3958_25725"/>
<sequence length="174" mass="19254">MMMAASDGLSSSSTTGYYLQLFYVFIVLAIIVALIVFLIRFLSKKNQSWMQGRSIRTLGAVGMGPNKSLQIVEIGGSIYVIGVGEDVRLVDKISDPAEVALILAAFEQDSGIHNGALPPFISKLAAKLRKEKPPEEIELDDTSSFHEVFESKLRSVPNRKEKVEELLREDHKDS</sequence>
<name>A0A163ECA6_9BACL</name>
<organism evidence="7 8">
    <name type="scientific">Paenibacillus glucanolyticus</name>
    <dbReference type="NCBI Taxonomy" id="59843"/>
    <lineage>
        <taxon>Bacteria</taxon>
        <taxon>Bacillati</taxon>
        <taxon>Bacillota</taxon>
        <taxon>Bacilli</taxon>
        <taxon>Bacillales</taxon>
        <taxon>Paenibacillaceae</taxon>
        <taxon>Paenibacillus</taxon>
    </lineage>
</organism>
<comment type="caution">
    <text evidence="7">The sequence shown here is derived from an EMBL/GenBank/DDBJ whole genome shotgun (WGS) entry which is preliminary data.</text>
</comment>
<keyword evidence="5 6" id="KW-0472">Membrane</keyword>
<dbReference type="Pfam" id="PF04347">
    <property type="entry name" value="FliO"/>
    <property type="match status" value="1"/>
</dbReference>